<dbReference type="AlphaFoldDB" id="A0A7R9BZF3"/>
<evidence type="ECO:0000313" key="3">
    <source>
        <dbReference type="EMBL" id="CAD7284422.1"/>
    </source>
</evidence>
<evidence type="ECO:0000256" key="2">
    <source>
        <dbReference type="SAM" id="Phobius"/>
    </source>
</evidence>
<gene>
    <name evidence="3" type="ORF">NMOB1V02_LOCUS12029</name>
</gene>
<keyword evidence="2" id="KW-1133">Transmembrane helix</keyword>
<dbReference type="EMBL" id="CAJPEX010008137">
    <property type="protein sequence ID" value="CAG0924574.1"/>
    <property type="molecule type" value="Genomic_DNA"/>
</dbReference>
<feature type="region of interest" description="Disordered" evidence="1">
    <location>
        <begin position="201"/>
        <end position="239"/>
    </location>
</feature>
<evidence type="ECO:0000313" key="4">
    <source>
        <dbReference type="Proteomes" id="UP000678499"/>
    </source>
</evidence>
<protein>
    <submittedName>
        <fullName evidence="3">Uncharacterized protein</fullName>
    </submittedName>
</protein>
<organism evidence="3">
    <name type="scientific">Notodromas monacha</name>
    <dbReference type="NCBI Taxonomy" id="399045"/>
    <lineage>
        <taxon>Eukaryota</taxon>
        <taxon>Metazoa</taxon>
        <taxon>Ecdysozoa</taxon>
        <taxon>Arthropoda</taxon>
        <taxon>Crustacea</taxon>
        <taxon>Oligostraca</taxon>
        <taxon>Ostracoda</taxon>
        <taxon>Podocopa</taxon>
        <taxon>Podocopida</taxon>
        <taxon>Cypridocopina</taxon>
        <taxon>Cypridoidea</taxon>
        <taxon>Cyprididae</taxon>
        <taxon>Notodromas</taxon>
    </lineage>
</organism>
<keyword evidence="2" id="KW-0472">Membrane</keyword>
<feature type="compositionally biased region" description="Basic residues" evidence="1">
    <location>
        <begin position="218"/>
        <end position="228"/>
    </location>
</feature>
<feature type="transmembrane region" description="Helical" evidence="2">
    <location>
        <begin position="283"/>
        <end position="304"/>
    </location>
</feature>
<keyword evidence="2" id="KW-0812">Transmembrane</keyword>
<dbReference type="Proteomes" id="UP000678499">
    <property type="component" value="Unassembled WGS sequence"/>
</dbReference>
<name>A0A7R9BZF3_9CRUS</name>
<sequence length="328" mass="36932">MGDKNPFVDDQFLHELTIFPDENLPQAIRRYSIEQDETLPFGFYYSVFPYMVPVLRNGDVFGVKNSLLSLFTLKFRQFNSFKRPFFKRVLAYVFTLLSKELAAGNALFKLPLNLDVGAPGFKLDLPKTDTRPGFSLDVPATTIKYAVDIDGPKPFAPLQILVESIVDELKVPGTIGSNKGSPIFNKLPPILPKAADASARISEDSPLIPPEKPDLNKKSSKYPRSKSSTKKEMNSEQEKLKHKLDLFKSELQPGSGEEKLKRKLMLMKSELEKKKAGEKKVDGFLVVFSLVIAHGACAYFYPYLRSMWDASLRTLMPMESLKASLIEL</sequence>
<reference evidence="3" key="1">
    <citation type="submission" date="2020-11" db="EMBL/GenBank/DDBJ databases">
        <authorList>
            <person name="Tran Van P."/>
        </authorList>
    </citation>
    <scope>NUCLEOTIDE SEQUENCE</scope>
</reference>
<dbReference type="EMBL" id="OA890174">
    <property type="protein sequence ID" value="CAD7284422.1"/>
    <property type="molecule type" value="Genomic_DNA"/>
</dbReference>
<feature type="compositionally biased region" description="Basic and acidic residues" evidence="1">
    <location>
        <begin position="229"/>
        <end position="239"/>
    </location>
</feature>
<keyword evidence="4" id="KW-1185">Reference proteome</keyword>
<evidence type="ECO:0000256" key="1">
    <source>
        <dbReference type="SAM" id="MobiDB-lite"/>
    </source>
</evidence>
<proteinExistence type="predicted"/>
<accession>A0A7R9BZF3</accession>